<evidence type="ECO:0000313" key="9">
    <source>
        <dbReference type="Proteomes" id="UP000245946"/>
    </source>
</evidence>
<sequence>MRSDASSSSPAALLAAASAPPASAGGGGGPLPLGSAAVPGAPLHSALRPATGMAGHHQHHHQARRVSWHAGVVGGEASHIDVEEAHEAHAALHAGHGRRRRRRTYQAIYLAIFSVSYITSLDANTGYLYLNFACSEFGALASFSTIQIVQQLCYAIAKPPIAKLSDVFGRAEAYACSLVLYLSGLFVIATARSLPMLICGIILQACGNTGVQVLQSIIIADTTTAQWRGLVIGIVNIPYLINFAVAGPLVRAVMDSSFGWRGGFGLWLMLLPVAAAPLLVTLVIGQRRARKAGLLTRSPIFSRGLRSALWTLAVEIDAVGLALFSSSLALILVPLTLAGHGTRSSDQFIYIFSGVCLLAAFAWQQGQASLPIMPVRILRNPAVVYICLCGILDFFSFYLSFCFLSAFVQVLKDWDQARTAYFATTQNVTSTLIGIGVGYLMARTRRYKALLVCGFIVRLVGVSLMVRYRSEISTTGLLVMCQLLQGIGGGSIAITMQVAVQTAVRHSDIAVVTALELLTTEIGAAAGSAVAGLVFSRDLPLALARFLPSMPEEERQRIYGSLSVALSYALGSEEREGIIEAWVSVMRTLCIIASLALVPGVFLAISVPDHHLPDAHGAPSSVNVGGAARRRAPSGPRSPRLLPRPLTIAEPESARHHHLAVPPQTTSLGLVSPSSSVRRERSSLDELPLPSTTRSAPRSRGRTGAEQEPLLADSDSDDGS</sequence>
<feature type="transmembrane region" description="Helical" evidence="6">
    <location>
        <begin position="169"/>
        <end position="188"/>
    </location>
</feature>
<evidence type="ECO:0000256" key="6">
    <source>
        <dbReference type="SAM" id="Phobius"/>
    </source>
</evidence>
<dbReference type="OrthoDB" id="2241241at2759"/>
<keyword evidence="9" id="KW-1185">Reference proteome</keyword>
<feature type="transmembrane region" description="Helical" evidence="6">
    <location>
        <begin position="266"/>
        <end position="286"/>
    </location>
</feature>
<accession>A0A316ZE51</accession>
<dbReference type="GeneID" id="37268441"/>
<comment type="subcellular location">
    <subcellularLocation>
        <location evidence="1">Membrane</location>
        <topology evidence="1">Multi-pass membrane protein</topology>
    </subcellularLocation>
</comment>
<feature type="transmembrane region" description="Helical" evidence="6">
    <location>
        <begin position="347"/>
        <end position="363"/>
    </location>
</feature>
<gene>
    <name evidence="8" type="ORF">FA09DRAFT_318114</name>
</gene>
<feature type="transmembrane region" description="Helical" evidence="6">
    <location>
        <begin position="107"/>
        <end position="130"/>
    </location>
</feature>
<feature type="transmembrane region" description="Helical" evidence="6">
    <location>
        <begin position="383"/>
        <end position="408"/>
    </location>
</feature>
<protein>
    <submittedName>
        <fullName evidence="8">MFS general substrate transporter</fullName>
    </submittedName>
</protein>
<dbReference type="RefSeq" id="XP_025598844.1">
    <property type="nucleotide sequence ID" value="XM_025740897.1"/>
</dbReference>
<evidence type="ECO:0000256" key="1">
    <source>
        <dbReference type="ARBA" id="ARBA00004141"/>
    </source>
</evidence>
<dbReference type="EMBL" id="KZ819291">
    <property type="protein sequence ID" value="PWN98565.1"/>
    <property type="molecule type" value="Genomic_DNA"/>
</dbReference>
<dbReference type="AlphaFoldDB" id="A0A316ZE51"/>
<evidence type="ECO:0000256" key="5">
    <source>
        <dbReference type="SAM" id="MobiDB-lite"/>
    </source>
</evidence>
<evidence type="ECO:0000256" key="3">
    <source>
        <dbReference type="ARBA" id="ARBA00022989"/>
    </source>
</evidence>
<dbReference type="GO" id="GO:0005886">
    <property type="term" value="C:plasma membrane"/>
    <property type="evidence" value="ECO:0007669"/>
    <property type="project" value="TreeGrafter"/>
</dbReference>
<dbReference type="PROSITE" id="PS50850">
    <property type="entry name" value="MFS"/>
    <property type="match status" value="1"/>
</dbReference>
<dbReference type="PANTHER" id="PTHR23501">
    <property type="entry name" value="MAJOR FACILITATOR SUPERFAMILY"/>
    <property type="match status" value="1"/>
</dbReference>
<feature type="domain" description="Major facilitator superfamily (MFS) profile" evidence="7">
    <location>
        <begin position="108"/>
        <end position="611"/>
    </location>
</feature>
<proteinExistence type="predicted"/>
<evidence type="ECO:0000256" key="4">
    <source>
        <dbReference type="ARBA" id="ARBA00023136"/>
    </source>
</evidence>
<feature type="region of interest" description="Disordered" evidence="5">
    <location>
        <begin position="616"/>
        <end position="720"/>
    </location>
</feature>
<dbReference type="GO" id="GO:0022857">
    <property type="term" value="F:transmembrane transporter activity"/>
    <property type="evidence" value="ECO:0007669"/>
    <property type="project" value="InterPro"/>
</dbReference>
<evidence type="ECO:0000259" key="7">
    <source>
        <dbReference type="PROSITE" id="PS50850"/>
    </source>
</evidence>
<keyword evidence="4 6" id="KW-0472">Membrane</keyword>
<dbReference type="Gene3D" id="1.20.1250.20">
    <property type="entry name" value="MFS general substrate transporter like domains"/>
    <property type="match status" value="2"/>
</dbReference>
<feature type="transmembrane region" description="Helical" evidence="6">
    <location>
        <begin position="307"/>
        <end position="335"/>
    </location>
</feature>
<dbReference type="PANTHER" id="PTHR23501:SF87">
    <property type="entry name" value="SIDEROPHORE IRON TRANSPORTER 2"/>
    <property type="match status" value="1"/>
</dbReference>
<name>A0A316ZE51_9BASI</name>
<dbReference type="SUPFAM" id="SSF103473">
    <property type="entry name" value="MFS general substrate transporter"/>
    <property type="match status" value="1"/>
</dbReference>
<feature type="transmembrane region" description="Helical" evidence="6">
    <location>
        <begin position="420"/>
        <end position="442"/>
    </location>
</feature>
<keyword evidence="2 6" id="KW-0812">Transmembrane</keyword>
<dbReference type="Proteomes" id="UP000245946">
    <property type="component" value="Unassembled WGS sequence"/>
</dbReference>
<feature type="compositionally biased region" description="Low complexity" evidence="5">
    <location>
        <begin position="633"/>
        <end position="646"/>
    </location>
</feature>
<dbReference type="InterPro" id="IPR011701">
    <property type="entry name" value="MFS"/>
</dbReference>
<reference evidence="8 9" key="1">
    <citation type="journal article" date="2018" name="Mol. Biol. Evol.">
        <title>Broad Genomic Sampling Reveals a Smut Pathogenic Ancestry of the Fungal Clade Ustilaginomycotina.</title>
        <authorList>
            <person name="Kijpornyongpan T."/>
            <person name="Mondo S.J."/>
            <person name="Barry K."/>
            <person name="Sandor L."/>
            <person name="Lee J."/>
            <person name="Lipzen A."/>
            <person name="Pangilinan J."/>
            <person name="LaButti K."/>
            <person name="Hainaut M."/>
            <person name="Henrissat B."/>
            <person name="Grigoriev I.V."/>
            <person name="Spatafora J.W."/>
            <person name="Aime M.C."/>
        </authorList>
    </citation>
    <scope>NUCLEOTIDE SEQUENCE [LARGE SCALE GENOMIC DNA]</scope>
    <source>
        <strain evidence="8 9">MCA 4186</strain>
    </source>
</reference>
<feature type="transmembrane region" description="Helical" evidence="6">
    <location>
        <begin position="230"/>
        <end position="254"/>
    </location>
</feature>
<evidence type="ECO:0000313" key="8">
    <source>
        <dbReference type="EMBL" id="PWN98565.1"/>
    </source>
</evidence>
<feature type="transmembrane region" description="Helical" evidence="6">
    <location>
        <begin position="449"/>
        <end position="468"/>
    </location>
</feature>
<dbReference type="InterPro" id="IPR036259">
    <property type="entry name" value="MFS_trans_sf"/>
</dbReference>
<keyword evidence="3 6" id="KW-1133">Transmembrane helix</keyword>
<dbReference type="STRING" id="58919.A0A316ZE51"/>
<organism evidence="8 9">
    <name type="scientific">Tilletiopsis washingtonensis</name>
    <dbReference type="NCBI Taxonomy" id="58919"/>
    <lineage>
        <taxon>Eukaryota</taxon>
        <taxon>Fungi</taxon>
        <taxon>Dikarya</taxon>
        <taxon>Basidiomycota</taxon>
        <taxon>Ustilaginomycotina</taxon>
        <taxon>Exobasidiomycetes</taxon>
        <taxon>Entylomatales</taxon>
        <taxon>Entylomatales incertae sedis</taxon>
        <taxon>Tilletiopsis</taxon>
    </lineage>
</organism>
<evidence type="ECO:0000256" key="2">
    <source>
        <dbReference type="ARBA" id="ARBA00022692"/>
    </source>
</evidence>
<feature type="region of interest" description="Disordered" evidence="5">
    <location>
        <begin position="46"/>
        <end position="65"/>
    </location>
</feature>
<feature type="compositionally biased region" description="Basic residues" evidence="5">
    <location>
        <begin position="56"/>
        <end position="65"/>
    </location>
</feature>
<dbReference type="Pfam" id="PF07690">
    <property type="entry name" value="MFS_1"/>
    <property type="match status" value="1"/>
</dbReference>
<dbReference type="InterPro" id="IPR020846">
    <property type="entry name" value="MFS_dom"/>
</dbReference>